<dbReference type="InterPro" id="IPR001345">
    <property type="entry name" value="PG/BPGM_mutase_AS"/>
</dbReference>
<dbReference type="CDD" id="cd07067">
    <property type="entry name" value="HP_PGM_like"/>
    <property type="match status" value="1"/>
</dbReference>
<dbReference type="SMART" id="SM00855">
    <property type="entry name" value="PGAM"/>
    <property type="match status" value="1"/>
</dbReference>
<dbReference type="RefSeq" id="WP_377303232.1">
    <property type="nucleotide sequence ID" value="NZ_CP180191.1"/>
</dbReference>
<keyword evidence="3" id="KW-0378">Hydrolase</keyword>
<organism evidence="3 4">
    <name type="scientific">Piscinibacterium candidicorallinum</name>
    <dbReference type="NCBI Taxonomy" id="1793872"/>
    <lineage>
        <taxon>Bacteria</taxon>
        <taxon>Pseudomonadati</taxon>
        <taxon>Pseudomonadota</taxon>
        <taxon>Betaproteobacteria</taxon>
        <taxon>Burkholderiales</taxon>
        <taxon>Piscinibacterium</taxon>
    </lineage>
</organism>
<dbReference type="InterPro" id="IPR029033">
    <property type="entry name" value="His_PPase_superfam"/>
</dbReference>
<dbReference type="PANTHER" id="PTHR48100">
    <property type="entry name" value="BROAD-SPECIFICITY PHOSPHATASE YOR283W-RELATED"/>
    <property type="match status" value="1"/>
</dbReference>
<dbReference type="GO" id="GO:0016787">
    <property type="term" value="F:hydrolase activity"/>
    <property type="evidence" value="ECO:0007669"/>
    <property type="project" value="UniProtKB-KW"/>
</dbReference>
<dbReference type="PROSITE" id="PS00175">
    <property type="entry name" value="PG_MUTASE"/>
    <property type="match status" value="1"/>
</dbReference>
<gene>
    <name evidence="3" type="ORF">ACFOEN_09225</name>
</gene>
<dbReference type="InterPro" id="IPR050275">
    <property type="entry name" value="PGM_Phosphatase"/>
</dbReference>
<evidence type="ECO:0000313" key="3">
    <source>
        <dbReference type="EMBL" id="MFC3147821.1"/>
    </source>
</evidence>
<dbReference type="PANTHER" id="PTHR48100:SF1">
    <property type="entry name" value="HISTIDINE PHOSPHATASE FAMILY PROTEIN-RELATED"/>
    <property type="match status" value="1"/>
</dbReference>
<name>A0ABV7H8B0_9BURK</name>
<evidence type="ECO:0000256" key="1">
    <source>
        <dbReference type="ARBA" id="ARBA00023152"/>
    </source>
</evidence>
<keyword evidence="2" id="KW-0413">Isomerase</keyword>
<dbReference type="EMBL" id="JBHRTI010000004">
    <property type="protein sequence ID" value="MFC3147821.1"/>
    <property type="molecule type" value="Genomic_DNA"/>
</dbReference>
<dbReference type="Proteomes" id="UP001595556">
    <property type="component" value="Unassembled WGS sequence"/>
</dbReference>
<dbReference type="EC" id="3.1.3.-" evidence="3"/>
<sequence length="213" mass="23524">MTELLLARHGETAWNVEGRYQGHLDIDLNDTGRQQAQQLAALVAAQHAREPIDALISSDLARAFHTAQPVAEQLGLPIATDPRLRERHLGALQGHTREDNARLNAEAHTRMLEAHYALPGGGESQQQFHDRVHAALFDIARRHVGRRVLIVTHGGVLAMAWRIAIRVAVDAPRAVPILNASLNALDFDGTQLAIRYWGETGHLDRVLDEAARI</sequence>
<accession>A0ABV7H8B0</accession>
<protein>
    <submittedName>
        <fullName evidence="3">Histidine phosphatase family protein</fullName>
        <ecNumber evidence="3">3.1.3.-</ecNumber>
    </submittedName>
</protein>
<evidence type="ECO:0000256" key="2">
    <source>
        <dbReference type="ARBA" id="ARBA00023235"/>
    </source>
</evidence>
<reference evidence="4" key="1">
    <citation type="journal article" date="2019" name="Int. J. Syst. Evol. Microbiol.">
        <title>The Global Catalogue of Microorganisms (GCM) 10K type strain sequencing project: providing services to taxonomists for standard genome sequencing and annotation.</title>
        <authorList>
            <consortium name="The Broad Institute Genomics Platform"/>
            <consortium name="The Broad Institute Genome Sequencing Center for Infectious Disease"/>
            <person name="Wu L."/>
            <person name="Ma J."/>
        </authorList>
    </citation>
    <scope>NUCLEOTIDE SEQUENCE [LARGE SCALE GENOMIC DNA]</scope>
    <source>
        <strain evidence="4">KCTC 52168</strain>
    </source>
</reference>
<evidence type="ECO:0000313" key="4">
    <source>
        <dbReference type="Proteomes" id="UP001595556"/>
    </source>
</evidence>
<proteinExistence type="predicted"/>
<dbReference type="InterPro" id="IPR013078">
    <property type="entry name" value="His_Pase_superF_clade-1"/>
</dbReference>
<dbReference type="SUPFAM" id="SSF53254">
    <property type="entry name" value="Phosphoglycerate mutase-like"/>
    <property type="match status" value="1"/>
</dbReference>
<dbReference type="Pfam" id="PF00300">
    <property type="entry name" value="His_Phos_1"/>
    <property type="match status" value="1"/>
</dbReference>
<comment type="caution">
    <text evidence="3">The sequence shown here is derived from an EMBL/GenBank/DDBJ whole genome shotgun (WGS) entry which is preliminary data.</text>
</comment>
<keyword evidence="1" id="KW-0324">Glycolysis</keyword>
<dbReference type="Gene3D" id="3.40.50.1240">
    <property type="entry name" value="Phosphoglycerate mutase-like"/>
    <property type="match status" value="1"/>
</dbReference>
<keyword evidence="4" id="KW-1185">Reference proteome</keyword>